<evidence type="ECO:0000313" key="2">
    <source>
        <dbReference type="Proteomes" id="UP000186438"/>
    </source>
</evidence>
<organism evidence="1 2">
    <name type="scientific">Mycobacterium paraffinicum</name>
    <dbReference type="NCBI Taxonomy" id="53378"/>
    <lineage>
        <taxon>Bacteria</taxon>
        <taxon>Bacillati</taxon>
        <taxon>Actinomycetota</taxon>
        <taxon>Actinomycetes</taxon>
        <taxon>Mycobacteriales</taxon>
        <taxon>Mycobacteriaceae</taxon>
        <taxon>Mycobacterium</taxon>
    </lineage>
</organism>
<name>A0A1Q4I2L7_9MYCO</name>
<comment type="caution">
    <text evidence="1">The sequence shown here is derived from an EMBL/GenBank/DDBJ whole genome shotgun (WGS) entry which is preliminary data.</text>
</comment>
<dbReference type="OrthoDB" id="7183822at2"/>
<reference evidence="1 2" key="1">
    <citation type="submission" date="2016-11" db="EMBL/GenBank/DDBJ databases">
        <title>Genome sequences of unsequenced Mycobacteria.</title>
        <authorList>
            <person name="Greninger A.L."/>
            <person name="Fang F."/>
            <person name="Jerome K.R."/>
        </authorList>
    </citation>
    <scope>NUCLEOTIDE SEQUENCE [LARGE SCALE GENOMIC DNA]</scope>
    <source>
        <strain evidence="1 2">M11</strain>
    </source>
</reference>
<dbReference type="Gene3D" id="3.10.129.10">
    <property type="entry name" value="Hotdog Thioesterase"/>
    <property type="match status" value="1"/>
</dbReference>
<protein>
    <submittedName>
        <fullName evidence="1">Uncharacterized protein</fullName>
    </submittedName>
</protein>
<keyword evidence="2" id="KW-1185">Reference proteome</keyword>
<gene>
    <name evidence="1" type="ORF">BRW65_01620</name>
</gene>
<accession>A0A1Q4I2L7</accession>
<dbReference type="AlphaFoldDB" id="A0A1Q4I2L7"/>
<evidence type="ECO:0000313" key="1">
    <source>
        <dbReference type="EMBL" id="OJZ76155.1"/>
    </source>
</evidence>
<dbReference type="EMBL" id="MPNT01000001">
    <property type="protein sequence ID" value="OJZ76155.1"/>
    <property type="molecule type" value="Genomic_DNA"/>
</dbReference>
<dbReference type="SUPFAM" id="SSF54637">
    <property type="entry name" value="Thioesterase/thiol ester dehydrase-isomerase"/>
    <property type="match status" value="1"/>
</dbReference>
<proteinExistence type="predicted"/>
<sequence length="150" mass="16213">MTALPDFEALAIGEQIPPFVRSTHFEEWNRYAAVNDEFIPIHMDDEAGRAAGNAAGAFGMGNLRLAYLVNMLRAWIGPDGEILSLKAKYRQMNQKGDRLRCTGEITGKEIVAGRALVRLTLDVVDQDGKSTTPGEATVALAGQWPDPAGG</sequence>
<dbReference type="InterPro" id="IPR029069">
    <property type="entry name" value="HotDog_dom_sf"/>
</dbReference>
<dbReference type="RefSeq" id="WP_073870480.1">
    <property type="nucleotide sequence ID" value="NZ_MPNT01000001.1"/>
</dbReference>
<dbReference type="Proteomes" id="UP000186438">
    <property type="component" value="Unassembled WGS sequence"/>
</dbReference>
<dbReference type="STRING" id="53378.BRW65_01620"/>